<proteinExistence type="predicted"/>
<keyword evidence="3" id="KW-1185">Reference proteome</keyword>
<sequence>MITPKPEKKRRPGSATRPVTHGHCCARRLPGLARGFAEPDIKKTKVRTPPAPSIRRNGRVRAFSGTLPDPAWAL</sequence>
<gene>
    <name evidence="2" type="ORF">GGD89_001671</name>
</gene>
<evidence type="ECO:0000256" key="1">
    <source>
        <dbReference type="SAM" id="MobiDB-lite"/>
    </source>
</evidence>
<evidence type="ECO:0000313" key="3">
    <source>
        <dbReference type="Proteomes" id="UP000554286"/>
    </source>
</evidence>
<dbReference type="AlphaFoldDB" id="A0A7W6W9E6"/>
<feature type="region of interest" description="Disordered" evidence="1">
    <location>
        <begin position="43"/>
        <end position="74"/>
    </location>
</feature>
<dbReference type="EMBL" id="JACIGK010000010">
    <property type="protein sequence ID" value="MBB4266045.1"/>
    <property type="molecule type" value="Genomic_DNA"/>
</dbReference>
<evidence type="ECO:0000313" key="2">
    <source>
        <dbReference type="EMBL" id="MBB4266045.1"/>
    </source>
</evidence>
<reference evidence="2 3" key="1">
    <citation type="submission" date="2020-08" db="EMBL/GenBank/DDBJ databases">
        <title>Genome sequencing of Purple Non-Sulfur Bacteria from various extreme environments.</title>
        <authorList>
            <person name="Mayer M."/>
        </authorList>
    </citation>
    <scope>NUCLEOTIDE SEQUENCE [LARGE SCALE GENOMIC DNA]</scope>
    <source>
        <strain evidence="2 3">JA131</strain>
    </source>
</reference>
<protein>
    <submittedName>
        <fullName evidence="2">Uncharacterized protein</fullName>
    </submittedName>
</protein>
<name>A0A7W6W9E6_9PROT</name>
<accession>A0A7W6W9E6</accession>
<organism evidence="2 3">
    <name type="scientific">Roseospira visakhapatnamensis</name>
    <dbReference type="NCBI Taxonomy" id="390880"/>
    <lineage>
        <taxon>Bacteria</taxon>
        <taxon>Pseudomonadati</taxon>
        <taxon>Pseudomonadota</taxon>
        <taxon>Alphaproteobacteria</taxon>
        <taxon>Rhodospirillales</taxon>
        <taxon>Rhodospirillaceae</taxon>
        <taxon>Roseospira</taxon>
    </lineage>
</organism>
<comment type="caution">
    <text evidence="2">The sequence shown here is derived from an EMBL/GenBank/DDBJ whole genome shotgun (WGS) entry which is preliminary data.</text>
</comment>
<feature type="region of interest" description="Disordered" evidence="1">
    <location>
        <begin position="1"/>
        <end position="22"/>
    </location>
</feature>
<dbReference type="Proteomes" id="UP000554286">
    <property type="component" value="Unassembled WGS sequence"/>
</dbReference>